<accession>A0ABR2Z7J6</accession>
<dbReference type="Proteomes" id="UP001437256">
    <property type="component" value="Unassembled WGS sequence"/>
</dbReference>
<feature type="region of interest" description="Disordered" evidence="1">
    <location>
        <begin position="158"/>
        <end position="198"/>
    </location>
</feature>
<sequence length="245" mass="27703">WRTSQEMLQREREKLRVSEQASQSGHLGAVHELQSRLLTLQTTSDEKDQVIFRLKALCQRAETALDQTDERSVTIQAHCNEWVRKYDTLHKEYLLLQGKLNQASPNRATTGTDEVTQVFANLQLGSGADPQSLPVHEQWTPRTLPPLQSAFPGIFHNGSSMSQVEPPAFRDTRPHGTPAPQANSPIDENSPSDPQFQGTRENILSNYFRRETLGKANIMKETQHAQRALRKYKLVSPMVRLDVGP</sequence>
<feature type="non-terminal residue" evidence="2">
    <location>
        <position position="1"/>
    </location>
</feature>
<gene>
    <name evidence="2" type="ORF">AAF712_016131</name>
</gene>
<organism evidence="2 3">
    <name type="scientific">Marasmius tenuissimus</name>
    <dbReference type="NCBI Taxonomy" id="585030"/>
    <lineage>
        <taxon>Eukaryota</taxon>
        <taxon>Fungi</taxon>
        <taxon>Dikarya</taxon>
        <taxon>Basidiomycota</taxon>
        <taxon>Agaricomycotina</taxon>
        <taxon>Agaricomycetes</taxon>
        <taxon>Agaricomycetidae</taxon>
        <taxon>Agaricales</taxon>
        <taxon>Marasmiineae</taxon>
        <taxon>Marasmiaceae</taxon>
        <taxon>Marasmius</taxon>
    </lineage>
</organism>
<comment type="caution">
    <text evidence="2">The sequence shown here is derived from an EMBL/GenBank/DDBJ whole genome shotgun (WGS) entry which is preliminary data.</text>
</comment>
<name>A0ABR2Z7J6_9AGAR</name>
<feature type="compositionally biased region" description="Polar residues" evidence="1">
    <location>
        <begin position="180"/>
        <end position="198"/>
    </location>
</feature>
<dbReference type="EMBL" id="JBBXMP010000618">
    <property type="protein sequence ID" value="KAL0057238.1"/>
    <property type="molecule type" value="Genomic_DNA"/>
</dbReference>
<reference evidence="2 3" key="1">
    <citation type="submission" date="2024-05" db="EMBL/GenBank/DDBJ databases">
        <title>A draft genome resource for the thread blight pathogen Marasmius tenuissimus strain MS-2.</title>
        <authorList>
            <person name="Yulfo-Soto G.E."/>
            <person name="Baruah I.K."/>
            <person name="Amoako-Attah I."/>
            <person name="Bukari Y."/>
            <person name="Meinhardt L.W."/>
            <person name="Bailey B.A."/>
            <person name="Cohen S.P."/>
        </authorList>
    </citation>
    <scope>NUCLEOTIDE SEQUENCE [LARGE SCALE GENOMIC DNA]</scope>
    <source>
        <strain evidence="2 3">MS-2</strain>
    </source>
</reference>
<evidence type="ECO:0000313" key="3">
    <source>
        <dbReference type="Proteomes" id="UP001437256"/>
    </source>
</evidence>
<protein>
    <submittedName>
        <fullName evidence="2">Uncharacterized protein</fullName>
    </submittedName>
</protein>
<proteinExistence type="predicted"/>
<keyword evidence="3" id="KW-1185">Reference proteome</keyword>
<evidence type="ECO:0000313" key="2">
    <source>
        <dbReference type="EMBL" id="KAL0057238.1"/>
    </source>
</evidence>
<evidence type="ECO:0000256" key="1">
    <source>
        <dbReference type="SAM" id="MobiDB-lite"/>
    </source>
</evidence>